<proteinExistence type="predicted"/>
<dbReference type="InterPro" id="IPR046035">
    <property type="entry name" value="DUF5993"/>
</dbReference>
<accession>A0AA34XPU4</accession>
<sequence length="51" mass="5700">MMSLLFLLLLVAMVYGFFGKKTAAYGFFAGSVILGLYWFNHHATDPLSILL</sequence>
<reference evidence="1 2" key="1">
    <citation type="submission" date="2016-10" db="EMBL/GenBank/DDBJ databases">
        <title>The High Quality Genome of Vibrio splendidus K08M4.</title>
        <authorList>
            <person name="Wendling C."/>
            <person name="Chibani C.M."/>
            <person name="Hertel R."/>
            <person name="Sproer C."/>
            <person name="Bunk B."/>
            <person name="Overmann J."/>
            <person name="Roth O."/>
            <person name="Liesegang H."/>
        </authorList>
    </citation>
    <scope>NUCLEOTIDE SEQUENCE [LARGE SCALE GENOMIC DNA]</scope>
    <source>
        <strain evidence="1 2">K08M4</strain>
    </source>
</reference>
<dbReference type="KEGG" id="vsy:K08M4_30590"/>
<keyword evidence="2" id="KW-1185">Reference proteome</keyword>
<protein>
    <submittedName>
        <fullName evidence="1">Uncharacterized protein</fullName>
    </submittedName>
</protein>
<evidence type="ECO:0000313" key="2">
    <source>
        <dbReference type="Proteomes" id="UP000194136"/>
    </source>
</evidence>
<name>A0AA34XPU4_9VIBR</name>
<dbReference type="RefSeq" id="WP_198299343.1">
    <property type="nucleotide sequence ID" value="NZ_CP017917.1"/>
</dbReference>
<dbReference type="AlphaFoldDB" id="A0AA34XPU4"/>
<evidence type="ECO:0000313" key="1">
    <source>
        <dbReference type="EMBL" id="ARP39736.1"/>
    </source>
</evidence>
<organism evidence="1 2">
    <name type="scientific">Vibrio syngnathi</name>
    <dbReference type="NCBI Taxonomy" id="3034029"/>
    <lineage>
        <taxon>Bacteria</taxon>
        <taxon>Pseudomonadati</taxon>
        <taxon>Pseudomonadota</taxon>
        <taxon>Gammaproteobacteria</taxon>
        <taxon>Vibrionales</taxon>
        <taxon>Vibrionaceae</taxon>
        <taxon>Vibrio</taxon>
    </lineage>
</organism>
<dbReference type="Pfam" id="PF19455">
    <property type="entry name" value="DUF5993"/>
    <property type="match status" value="1"/>
</dbReference>
<dbReference type="Proteomes" id="UP000194136">
    <property type="component" value="Chromosome 2"/>
</dbReference>
<gene>
    <name evidence="1" type="ORF">K08M4_30590</name>
</gene>
<dbReference type="EMBL" id="CP017917">
    <property type="protein sequence ID" value="ARP39736.1"/>
    <property type="molecule type" value="Genomic_DNA"/>
</dbReference>